<evidence type="ECO:0000313" key="2">
    <source>
        <dbReference type="Proteomes" id="UP001292094"/>
    </source>
</evidence>
<gene>
    <name evidence="1" type="ORF">Pmani_006239</name>
</gene>
<dbReference type="AlphaFoldDB" id="A0AAE1QA83"/>
<dbReference type="EMBL" id="JAWZYT010000477">
    <property type="protein sequence ID" value="KAK4323055.1"/>
    <property type="molecule type" value="Genomic_DNA"/>
</dbReference>
<proteinExistence type="predicted"/>
<protein>
    <submittedName>
        <fullName evidence="1">Uncharacterized protein</fullName>
    </submittedName>
</protein>
<name>A0AAE1QA83_9EUCA</name>
<comment type="caution">
    <text evidence="1">The sequence shown here is derived from an EMBL/GenBank/DDBJ whole genome shotgun (WGS) entry which is preliminary data.</text>
</comment>
<dbReference type="Proteomes" id="UP001292094">
    <property type="component" value="Unassembled WGS sequence"/>
</dbReference>
<sequence>MMLWAGSSVSGPSTGVSGSSKVLSSYRCIWCVVFLHLLLQVYLVHPRCCLPPSPPTGVSGSSVLGGRSHILV</sequence>
<evidence type="ECO:0000313" key="1">
    <source>
        <dbReference type="EMBL" id="KAK4323055.1"/>
    </source>
</evidence>
<keyword evidence="2" id="KW-1185">Reference proteome</keyword>
<accession>A0AAE1QA83</accession>
<organism evidence="1 2">
    <name type="scientific">Petrolisthes manimaculis</name>
    <dbReference type="NCBI Taxonomy" id="1843537"/>
    <lineage>
        <taxon>Eukaryota</taxon>
        <taxon>Metazoa</taxon>
        <taxon>Ecdysozoa</taxon>
        <taxon>Arthropoda</taxon>
        <taxon>Crustacea</taxon>
        <taxon>Multicrustacea</taxon>
        <taxon>Malacostraca</taxon>
        <taxon>Eumalacostraca</taxon>
        <taxon>Eucarida</taxon>
        <taxon>Decapoda</taxon>
        <taxon>Pleocyemata</taxon>
        <taxon>Anomura</taxon>
        <taxon>Galatheoidea</taxon>
        <taxon>Porcellanidae</taxon>
        <taxon>Petrolisthes</taxon>
    </lineage>
</organism>
<reference evidence="1" key="1">
    <citation type="submission" date="2023-11" db="EMBL/GenBank/DDBJ databases">
        <title>Genome assemblies of two species of porcelain crab, Petrolisthes cinctipes and Petrolisthes manimaculis (Anomura: Porcellanidae).</title>
        <authorList>
            <person name="Angst P."/>
        </authorList>
    </citation>
    <scope>NUCLEOTIDE SEQUENCE</scope>
    <source>
        <strain evidence="1">PB745_02</strain>
        <tissue evidence="1">Gill</tissue>
    </source>
</reference>